<dbReference type="SUPFAM" id="SSF53067">
    <property type="entry name" value="Actin-like ATPase domain"/>
    <property type="match status" value="2"/>
</dbReference>
<dbReference type="Pfam" id="PF00814">
    <property type="entry name" value="TsaD"/>
    <property type="match status" value="1"/>
</dbReference>
<dbReference type="InterPro" id="IPR022496">
    <property type="entry name" value="T6A_TsaB"/>
</dbReference>
<dbReference type="OrthoDB" id="9809995at2"/>
<sequence length="224" mass="24350">MNLLAIDTSTECASVALSINGELSSTEQGAQRQHARVLLPMIEQLLAEANVKLHQLDALVYGRGPGSFTGLRIACSIAKGLAYSHNLPLYPVSSLAAIAEEVFSQQDTTAENTEVLTLIDARMNQVYWSCYAKNQRQAEEFVTDVSMLKLPSDSSLIIAGVGFEPYLEQLPNAIQERVIKKATVYPHAQTMIRLALSGTIKAISAAEALPVYVRNQITQGESRG</sequence>
<evidence type="ECO:0000313" key="8">
    <source>
        <dbReference type="EMBL" id="KTC81634.1"/>
    </source>
</evidence>
<comment type="caution">
    <text evidence="8">The sequence shown here is derived from an EMBL/GenBank/DDBJ whole genome shotgun (WGS) entry which is preliminary data.</text>
</comment>
<dbReference type="InterPro" id="IPR000905">
    <property type="entry name" value="Gcp-like_dom"/>
</dbReference>
<evidence type="ECO:0000256" key="3">
    <source>
        <dbReference type="ARBA" id="ARBA00019012"/>
    </source>
</evidence>
<dbReference type="GO" id="GO:0005829">
    <property type="term" value="C:cytosol"/>
    <property type="evidence" value="ECO:0007669"/>
    <property type="project" value="TreeGrafter"/>
</dbReference>
<protein>
    <recommendedName>
        <fullName evidence="3">tRNA threonylcarbamoyladenosine biosynthesis protein TsaB</fullName>
    </recommendedName>
    <alternativeName>
        <fullName evidence="6">t(6)A37 threonylcarbamoyladenosine biosynthesis protein TsaB</fullName>
    </alternativeName>
</protein>
<evidence type="ECO:0000259" key="7">
    <source>
        <dbReference type="Pfam" id="PF00814"/>
    </source>
</evidence>
<evidence type="ECO:0000256" key="1">
    <source>
        <dbReference type="ARBA" id="ARBA00004496"/>
    </source>
</evidence>
<dbReference type="PATRIC" id="fig|29422.6.peg.2297"/>
<dbReference type="RefSeq" id="WP_058442139.1">
    <property type="nucleotide sequence ID" value="NZ_CAAAHU010000005.1"/>
</dbReference>
<dbReference type="AlphaFoldDB" id="A0A0W0SE33"/>
<dbReference type="PANTHER" id="PTHR11735">
    <property type="entry name" value="TRNA N6-ADENOSINE THREONYLCARBAMOYLTRANSFERASE"/>
    <property type="match status" value="1"/>
</dbReference>
<dbReference type="FunFam" id="3.30.420.40:FF:000097">
    <property type="entry name" value="tRNA threonylcarbamoyladenosine biosynthesis protein TsaB"/>
    <property type="match status" value="1"/>
</dbReference>
<dbReference type="Proteomes" id="UP000054742">
    <property type="component" value="Unassembled WGS sequence"/>
</dbReference>
<name>A0A0W0SE33_9GAMM</name>
<evidence type="ECO:0000256" key="4">
    <source>
        <dbReference type="ARBA" id="ARBA00022490"/>
    </source>
</evidence>
<keyword evidence="9" id="KW-1185">Reference proteome</keyword>
<dbReference type="PANTHER" id="PTHR11735:SF11">
    <property type="entry name" value="TRNA THREONYLCARBAMOYLADENOSINE BIOSYNTHESIS PROTEIN TSAB"/>
    <property type="match status" value="1"/>
</dbReference>
<proteinExistence type="inferred from homology"/>
<comment type="subcellular location">
    <subcellularLocation>
        <location evidence="1">Cytoplasm</location>
    </subcellularLocation>
</comment>
<evidence type="ECO:0000256" key="6">
    <source>
        <dbReference type="ARBA" id="ARBA00032446"/>
    </source>
</evidence>
<dbReference type="STRING" id="29422.Lbru_2154"/>
<dbReference type="InterPro" id="IPR043129">
    <property type="entry name" value="ATPase_NBD"/>
</dbReference>
<reference evidence="8 9" key="1">
    <citation type="submission" date="2015-11" db="EMBL/GenBank/DDBJ databases">
        <title>Genomic analysis of 38 Legionella species identifies large and diverse effector repertoires.</title>
        <authorList>
            <person name="Burstein D."/>
            <person name="Amaro F."/>
            <person name="Zusman T."/>
            <person name="Lifshitz Z."/>
            <person name="Cohen O."/>
            <person name="Gilbert J.A."/>
            <person name="Pupko T."/>
            <person name="Shuman H.A."/>
            <person name="Segal G."/>
        </authorList>
    </citation>
    <scope>NUCLEOTIDE SEQUENCE [LARGE SCALE GENOMIC DNA]</scope>
    <source>
        <strain evidence="8 9">ATCC 43878</strain>
    </source>
</reference>
<dbReference type="Gene3D" id="3.30.420.40">
    <property type="match status" value="2"/>
</dbReference>
<evidence type="ECO:0000256" key="2">
    <source>
        <dbReference type="ARBA" id="ARBA00010493"/>
    </source>
</evidence>
<dbReference type="EMBL" id="LNXV01000029">
    <property type="protein sequence ID" value="KTC81634.1"/>
    <property type="molecule type" value="Genomic_DNA"/>
</dbReference>
<feature type="domain" description="Gcp-like" evidence="7">
    <location>
        <begin position="30"/>
        <end position="145"/>
    </location>
</feature>
<evidence type="ECO:0000313" key="9">
    <source>
        <dbReference type="Proteomes" id="UP000054742"/>
    </source>
</evidence>
<accession>A0A0W0SE33</accession>
<keyword evidence="4" id="KW-0963">Cytoplasm</keyword>
<evidence type="ECO:0000256" key="5">
    <source>
        <dbReference type="ARBA" id="ARBA00022694"/>
    </source>
</evidence>
<keyword evidence="5" id="KW-0819">tRNA processing</keyword>
<dbReference type="CDD" id="cd24032">
    <property type="entry name" value="ASKHA_NBD_TsaB"/>
    <property type="match status" value="1"/>
</dbReference>
<dbReference type="GO" id="GO:0002949">
    <property type="term" value="P:tRNA threonylcarbamoyladenosine modification"/>
    <property type="evidence" value="ECO:0007669"/>
    <property type="project" value="InterPro"/>
</dbReference>
<organism evidence="8 9">
    <name type="scientific">Legionella brunensis</name>
    <dbReference type="NCBI Taxonomy" id="29422"/>
    <lineage>
        <taxon>Bacteria</taxon>
        <taxon>Pseudomonadati</taxon>
        <taxon>Pseudomonadota</taxon>
        <taxon>Gammaproteobacteria</taxon>
        <taxon>Legionellales</taxon>
        <taxon>Legionellaceae</taxon>
        <taxon>Legionella</taxon>
    </lineage>
</organism>
<comment type="similarity">
    <text evidence="2">Belongs to the KAE1 / TsaD family. TsaB subfamily.</text>
</comment>
<dbReference type="NCBIfam" id="TIGR03725">
    <property type="entry name" value="T6A_YeaZ"/>
    <property type="match status" value="1"/>
</dbReference>
<gene>
    <name evidence="8" type="ORF">Lbru_2154</name>
</gene>